<dbReference type="SUPFAM" id="SSF55811">
    <property type="entry name" value="Nudix"/>
    <property type="match status" value="1"/>
</dbReference>
<evidence type="ECO:0000259" key="1">
    <source>
        <dbReference type="Pfam" id="PF00293"/>
    </source>
</evidence>
<dbReference type="InterPro" id="IPR000086">
    <property type="entry name" value="NUDIX_hydrolase_dom"/>
</dbReference>
<protein>
    <submittedName>
        <fullName evidence="2">NUDIX domain-containing protein</fullName>
    </submittedName>
</protein>
<sequence>MAVDRSRIRVKAFAVLLHPDGTRHAVSRMSTTEHPTLHRPLGGSVELGEPALDAAVREIREELDATLVEPRLLGVLENVFTIDGELGHEVVFVHLGHLAEADAVPDEGRPFTDGDVPCWVEWRPVAGDPEVPLFPTGLQEMLEEHLARGRAARGT</sequence>
<name>A0A9X2D672_9ACTN</name>
<evidence type="ECO:0000313" key="3">
    <source>
        <dbReference type="Proteomes" id="UP001139485"/>
    </source>
</evidence>
<gene>
    <name evidence="2" type="ORF">M8330_05635</name>
</gene>
<dbReference type="Gene3D" id="3.90.79.10">
    <property type="entry name" value="Nucleoside Triphosphate Pyrophosphohydrolase"/>
    <property type="match status" value="1"/>
</dbReference>
<dbReference type="CDD" id="cd04688">
    <property type="entry name" value="NUDIX_Hydrolase"/>
    <property type="match status" value="1"/>
</dbReference>
<dbReference type="AlphaFoldDB" id="A0A9X2D672"/>
<proteinExistence type="predicted"/>
<dbReference type="EMBL" id="JAMOIL010000005">
    <property type="protein sequence ID" value="MCM0619774.1"/>
    <property type="molecule type" value="Genomic_DNA"/>
</dbReference>
<dbReference type="InterPro" id="IPR015797">
    <property type="entry name" value="NUDIX_hydrolase-like_dom_sf"/>
</dbReference>
<organism evidence="2 3">
    <name type="scientific">Nocardioides bruguierae</name>
    <dbReference type="NCBI Taxonomy" id="2945102"/>
    <lineage>
        <taxon>Bacteria</taxon>
        <taxon>Bacillati</taxon>
        <taxon>Actinomycetota</taxon>
        <taxon>Actinomycetes</taxon>
        <taxon>Propionibacteriales</taxon>
        <taxon>Nocardioidaceae</taxon>
        <taxon>Nocardioides</taxon>
    </lineage>
</organism>
<reference evidence="2" key="1">
    <citation type="submission" date="2022-05" db="EMBL/GenBank/DDBJ databases">
        <authorList>
            <person name="Tuo L."/>
        </authorList>
    </citation>
    <scope>NUCLEOTIDE SEQUENCE</scope>
    <source>
        <strain evidence="2">BSK12Z-4</strain>
    </source>
</reference>
<dbReference type="Pfam" id="PF00293">
    <property type="entry name" value="NUDIX"/>
    <property type="match status" value="1"/>
</dbReference>
<feature type="domain" description="Nudix hydrolase" evidence="1">
    <location>
        <begin position="12"/>
        <end position="115"/>
    </location>
</feature>
<comment type="caution">
    <text evidence="2">The sequence shown here is derived from an EMBL/GenBank/DDBJ whole genome shotgun (WGS) entry which is preliminary data.</text>
</comment>
<keyword evidence="3" id="KW-1185">Reference proteome</keyword>
<dbReference type="RefSeq" id="WP_250826530.1">
    <property type="nucleotide sequence ID" value="NZ_JAMOIL010000005.1"/>
</dbReference>
<evidence type="ECO:0000313" key="2">
    <source>
        <dbReference type="EMBL" id="MCM0619774.1"/>
    </source>
</evidence>
<accession>A0A9X2D672</accession>
<dbReference type="Proteomes" id="UP001139485">
    <property type="component" value="Unassembled WGS sequence"/>
</dbReference>